<feature type="domain" description="NmrA-like" evidence="1">
    <location>
        <begin position="1"/>
        <end position="258"/>
    </location>
</feature>
<dbReference type="Gene3D" id="3.40.50.720">
    <property type="entry name" value="NAD(P)-binding Rossmann-like Domain"/>
    <property type="match status" value="1"/>
</dbReference>
<name>A0A150XAL8_9BACT</name>
<reference evidence="2 3" key="1">
    <citation type="submission" date="2016-01" db="EMBL/GenBank/DDBJ databases">
        <title>Genome sequencing of Roseivirga spongicola UST030701-084.</title>
        <authorList>
            <person name="Selvaratnam C."/>
            <person name="Thevarajoo S."/>
            <person name="Goh K.M."/>
            <person name="Ee R."/>
            <person name="Chan K.-G."/>
            <person name="Chong C.S."/>
        </authorList>
    </citation>
    <scope>NUCLEOTIDE SEQUENCE [LARGE SCALE GENOMIC DNA]</scope>
    <source>
        <strain evidence="2 3">UST030701-084</strain>
    </source>
</reference>
<dbReference type="Pfam" id="PF05368">
    <property type="entry name" value="NmrA"/>
    <property type="match status" value="1"/>
</dbReference>
<dbReference type="InterPro" id="IPR036291">
    <property type="entry name" value="NAD(P)-bd_dom_sf"/>
</dbReference>
<dbReference type="RefSeq" id="WP_068219612.1">
    <property type="nucleotide sequence ID" value="NZ_CP139724.1"/>
</dbReference>
<protein>
    <submittedName>
        <fullName evidence="2">NmrA family transcriptional regulator</fullName>
    </submittedName>
</protein>
<dbReference type="InterPro" id="IPR008030">
    <property type="entry name" value="NmrA-like"/>
</dbReference>
<dbReference type="OrthoDB" id="9780595at2"/>
<dbReference type="EMBL" id="LRPC01000012">
    <property type="protein sequence ID" value="KYG75771.1"/>
    <property type="molecule type" value="Genomic_DNA"/>
</dbReference>
<sequence>MKKQILVIGATGKTGSRVAKLLKEEGHAVRNGSRSENPSFDWQKTESYEAALAGMDAVYISYYPDLAVPGAKEAIEQLTEAAKRANVEKLVLLSGKGEKEAEACEQIVANSGLKHTLVRASWFNQNFSESFLLDPILAGEVALPMAEAEVPFVDANDIAEVAVQALLNDKWNGRTLTVTGPEKLNFKQVVQEIANTTGRNIAFQGVSIEAYAKMMKEAGLPQDYIWLFSYLFKEVLGNAENQTISHDINEVLGREATNFRSYAEKTARTGIWNKPSKVLQYKH</sequence>
<dbReference type="PANTHER" id="PTHR43162">
    <property type="match status" value="1"/>
</dbReference>
<dbReference type="Proteomes" id="UP000075606">
    <property type="component" value="Unassembled WGS sequence"/>
</dbReference>
<dbReference type="InterPro" id="IPR051604">
    <property type="entry name" value="Ergot_Alk_Oxidoreductase"/>
</dbReference>
<dbReference type="Gene3D" id="3.90.25.10">
    <property type="entry name" value="UDP-galactose 4-epimerase, domain 1"/>
    <property type="match status" value="1"/>
</dbReference>
<proteinExistence type="predicted"/>
<evidence type="ECO:0000259" key="1">
    <source>
        <dbReference type="Pfam" id="PF05368"/>
    </source>
</evidence>
<gene>
    <name evidence="2" type="ORF">AWW68_08005</name>
</gene>
<dbReference type="STRING" id="333140.AWW68_08005"/>
<dbReference type="PANTHER" id="PTHR43162:SF1">
    <property type="entry name" value="PRESTALK A DIFFERENTIATION PROTEIN A"/>
    <property type="match status" value="1"/>
</dbReference>
<evidence type="ECO:0000313" key="2">
    <source>
        <dbReference type="EMBL" id="KYG75771.1"/>
    </source>
</evidence>
<dbReference type="SUPFAM" id="SSF51735">
    <property type="entry name" value="NAD(P)-binding Rossmann-fold domains"/>
    <property type="match status" value="1"/>
</dbReference>
<accession>A0A150XAL8</accession>
<evidence type="ECO:0000313" key="3">
    <source>
        <dbReference type="Proteomes" id="UP000075606"/>
    </source>
</evidence>
<organism evidence="2 3">
    <name type="scientific">Roseivirga spongicola</name>
    <dbReference type="NCBI Taxonomy" id="333140"/>
    <lineage>
        <taxon>Bacteria</taxon>
        <taxon>Pseudomonadati</taxon>
        <taxon>Bacteroidota</taxon>
        <taxon>Cytophagia</taxon>
        <taxon>Cytophagales</taxon>
        <taxon>Roseivirgaceae</taxon>
        <taxon>Roseivirga</taxon>
    </lineage>
</organism>
<dbReference type="AlphaFoldDB" id="A0A150XAL8"/>
<comment type="caution">
    <text evidence="2">The sequence shown here is derived from an EMBL/GenBank/DDBJ whole genome shotgun (WGS) entry which is preliminary data.</text>
</comment>
<keyword evidence="3" id="KW-1185">Reference proteome</keyword>